<dbReference type="AlphaFoldDB" id="A0AAV5QW51"/>
<dbReference type="EMBL" id="BTFZ01000021">
    <property type="protein sequence ID" value="GMM39098.1"/>
    <property type="molecule type" value="Genomic_DNA"/>
</dbReference>
<dbReference type="GO" id="GO:0000166">
    <property type="term" value="F:nucleotide binding"/>
    <property type="evidence" value="ECO:0007669"/>
    <property type="project" value="InterPro"/>
</dbReference>
<comment type="caution">
    <text evidence="2">The sequence shown here is derived from an EMBL/GenBank/DDBJ whole genome shotgun (WGS) entry which is preliminary data.</text>
</comment>
<reference evidence="2" key="2">
    <citation type="submission" date="2023-06" db="EMBL/GenBank/DDBJ databases">
        <authorList>
            <person name="Mure A."/>
            <person name="Hattori Y."/>
        </authorList>
    </citation>
    <scope>NUCLEOTIDE SEQUENCE</scope>
    <source>
        <strain evidence="2">SC-9</strain>
    </source>
</reference>
<gene>
    <name evidence="1" type="ORF">DASC09_054610</name>
    <name evidence="2" type="ORF">DASC09_054720</name>
</gene>
<dbReference type="GO" id="GO:0003676">
    <property type="term" value="F:nucleic acid binding"/>
    <property type="evidence" value="ECO:0007669"/>
    <property type="project" value="InterPro"/>
</dbReference>
<evidence type="ECO:0008006" key="4">
    <source>
        <dbReference type="Google" id="ProtNLM"/>
    </source>
</evidence>
<accession>A0AAV5QW51</accession>
<sequence length="134" mass="15602">MKDDQNTINKGYKIYYCDTDSIVIDKPLDKNFVGEGIGQFKFIAKIKRGYFISNKLYFMIDQFNNIISGSKGINSPTNENDFINLLNNVSINSKTKLSIKNVDEGYVIITDRDIKLNYNSFKKRMKIYDENGRW</sequence>
<dbReference type="InterPro" id="IPR017964">
    <property type="entry name" value="DNA-dir_DNA_pol_B_CS"/>
</dbReference>
<reference evidence="2 3" key="1">
    <citation type="journal article" date="2023" name="Elife">
        <title>Identification of key yeast species and microbe-microbe interactions impacting larval growth of Drosophila in the wild.</title>
        <authorList>
            <person name="Mure A."/>
            <person name="Sugiura Y."/>
            <person name="Maeda R."/>
            <person name="Honda K."/>
            <person name="Sakurai N."/>
            <person name="Takahashi Y."/>
            <person name="Watada M."/>
            <person name="Katoh T."/>
            <person name="Gotoh A."/>
            <person name="Gotoh Y."/>
            <person name="Taniguchi I."/>
            <person name="Nakamura K."/>
            <person name="Hayashi T."/>
            <person name="Katayama T."/>
            <person name="Uemura T."/>
            <person name="Hattori Y."/>
        </authorList>
    </citation>
    <scope>NUCLEOTIDE SEQUENCE [LARGE SCALE GENOMIC DNA]</scope>
    <source>
        <strain evidence="2 3">SC-9</strain>
    </source>
</reference>
<dbReference type="Gene3D" id="3.90.1600.10">
    <property type="entry name" value="Palm domain of DNA polymerase"/>
    <property type="match status" value="1"/>
</dbReference>
<dbReference type="SUPFAM" id="SSF56672">
    <property type="entry name" value="DNA/RNA polymerases"/>
    <property type="match status" value="1"/>
</dbReference>
<dbReference type="Proteomes" id="UP001360560">
    <property type="component" value="Unassembled WGS sequence"/>
</dbReference>
<dbReference type="EMBL" id="BTFZ01000021">
    <property type="protein sequence ID" value="GMM39087.1"/>
    <property type="molecule type" value="Genomic_DNA"/>
</dbReference>
<dbReference type="RefSeq" id="XP_064856082.1">
    <property type="nucleotide sequence ID" value="XM_065000010.1"/>
</dbReference>
<proteinExistence type="predicted"/>
<dbReference type="InterPro" id="IPR043502">
    <property type="entry name" value="DNA/RNA_pol_sf"/>
</dbReference>
<evidence type="ECO:0000313" key="2">
    <source>
        <dbReference type="EMBL" id="GMM39098.1"/>
    </source>
</evidence>
<name>A0AAV5QW51_9ASCO</name>
<organism evidence="2 3">
    <name type="scientific">Saccharomycopsis crataegensis</name>
    <dbReference type="NCBI Taxonomy" id="43959"/>
    <lineage>
        <taxon>Eukaryota</taxon>
        <taxon>Fungi</taxon>
        <taxon>Dikarya</taxon>
        <taxon>Ascomycota</taxon>
        <taxon>Saccharomycotina</taxon>
        <taxon>Saccharomycetes</taxon>
        <taxon>Saccharomycopsidaceae</taxon>
        <taxon>Saccharomycopsis</taxon>
    </lineage>
</organism>
<keyword evidence="2" id="KW-0496">Mitochondrion</keyword>
<dbReference type="InterPro" id="IPR023211">
    <property type="entry name" value="DNA_pol_palm_dom_sf"/>
</dbReference>
<evidence type="ECO:0000313" key="3">
    <source>
        <dbReference type="Proteomes" id="UP001360560"/>
    </source>
</evidence>
<dbReference type="PROSITE" id="PS00116">
    <property type="entry name" value="DNA_POLYMERASE_B"/>
    <property type="match status" value="1"/>
</dbReference>
<geneLocation type="mitochondrion" evidence="2"/>
<protein>
    <recommendedName>
        <fullName evidence="4">DNA-directed DNA polymerase</fullName>
    </recommendedName>
</protein>
<evidence type="ECO:0000313" key="1">
    <source>
        <dbReference type="EMBL" id="GMM39087.1"/>
    </source>
</evidence>
<keyword evidence="3" id="KW-1185">Reference proteome</keyword>
<feature type="non-terminal residue" evidence="2">
    <location>
        <position position="134"/>
    </location>
</feature>